<evidence type="ECO:0000259" key="13">
    <source>
        <dbReference type="PROSITE" id="PS50893"/>
    </source>
</evidence>
<dbReference type="SMART" id="SM00382">
    <property type="entry name" value="AAA"/>
    <property type="match status" value="2"/>
</dbReference>
<dbReference type="SUPFAM" id="SSF52540">
    <property type="entry name" value="P-loop containing nucleoside triphosphate hydrolases"/>
    <property type="match status" value="2"/>
</dbReference>
<dbReference type="InterPro" id="IPR044726">
    <property type="entry name" value="ABCC_6TM_D2"/>
</dbReference>
<evidence type="ECO:0000313" key="15">
    <source>
        <dbReference type="EMBL" id="CAL4931133.1"/>
    </source>
</evidence>
<keyword evidence="9 12" id="KW-1133">Transmembrane helix</keyword>
<dbReference type="SUPFAM" id="SSF90123">
    <property type="entry name" value="ABC transporter transmembrane region"/>
    <property type="match status" value="2"/>
</dbReference>
<dbReference type="Gene3D" id="3.40.50.300">
    <property type="entry name" value="P-loop containing nucleotide triphosphate hydrolases"/>
    <property type="match status" value="2"/>
</dbReference>
<feature type="domain" description="ABC transmembrane type-1" evidence="14">
    <location>
        <begin position="1"/>
        <end position="183"/>
    </location>
</feature>
<evidence type="ECO:0000256" key="8">
    <source>
        <dbReference type="ARBA" id="ARBA00022967"/>
    </source>
</evidence>
<evidence type="ECO:0000256" key="9">
    <source>
        <dbReference type="ARBA" id="ARBA00022989"/>
    </source>
</evidence>
<dbReference type="Pfam" id="PF00664">
    <property type="entry name" value="ABC_membrane"/>
    <property type="match status" value="2"/>
</dbReference>
<feature type="domain" description="ABC transmembrane type-1" evidence="14">
    <location>
        <begin position="528"/>
        <end position="785"/>
    </location>
</feature>
<dbReference type="FunFam" id="3.40.50.300:FF:000508">
    <property type="entry name" value="ABC transporter C family member 5"/>
    <property type="match status" value="1"/>
</dbReference>
<protein>
    <recommendedName>
        <fullName evidence="17">ABC transporter C family member 10</fullName>
    </recommendedName>
</protein>
<evidence type="ECO:0000259" key="14">
    <source>
        <dbReference type="PROSITE" id="PS50929"/>
    </source>
</evidence>
<dbReference type="InterPro" id="IPR036640">
    <property type="entry name" value="ABC1_TM_sf"/>
</dbReference>
<dbReference type="PROSITE" id="PS00211">
    <property type="entry name" value="ABC_TRANSPORTER_1"/>
    <property type="match status" value="1"/>
</dbReference>
<evidence type="ECO:0000256" key="5">
    <source>
        <dbReference type="ARBA" id="ARBA00022737"/>
    </source>
</evidence>
<evidence type="ECO:0000256" key="10">
    <source>
        <dbReference type="ARBA" id="ARBA00023136"/>
    </source>
</evidence>
<dbReference type="CDD" id="cd18580">
    <property type="entry name" value="ABC_6TM_ABCC_D2"/>
    <property type="match status" value="1"/>
</dbReference>
<dbReference type="GO" id="GO:0016020">
    <property type="term" value="C:membrane"/>
    <property type="evidence" value="ECO:0007669"/>
    <property type="project" value="UniProtKB-SubCell"/>
</dbReference>
<dbReference type="FunFam" id="3.40.50.300:FF:000163">
    <property type="entry name" value="Multidrug resistance-associated protein member 4"/>
    <property type="match status" value="1"/>
</dbReference>
<feature type="transmembrane region" description="Helical" evidence="12">
    <location>
        <begin position="128"/>
        <end position="149"/>
    </location>
</feature>
<evidence type="ECO:0008006" key="17">
    <source>
        <dbReference type="Google" id="ProtNLM"/>
    </source>
</evidence>
<evidence type="ECO:0000256" key="2">
    <source>
        <dbReference type="ARBA" id="ARBA00009726"/>
    </source>
</evidence>
<dbReference type="GO" id="GO:0005524">
    <property type="term" value="F:ATP binding"/>
    <property type="evidence" value="ECO:0007669"/>
    <property type="project" value="UniProtKB-KW"/>
</dbReference>
<dbReference type="EMBL" id="OZ075125">
    <property type="protein sequence ID" value="CAL4931133.1"/>
    <property type="molecule type" value="Genomic_DNA"/>
</dbReference>
<keyword evidence="6" id="KW-0547">Nucleotide-binding</keyword>
<reference evidence="15" key="1">
    <citation type="submission" date="2024-10" db="EMBL/GenBank/DDBJ databases">
        <authorList>
            <person name="Ryan C."/>
        </authorList>
    </citation>
    <scope>NUCLEOTIDE SEQUENCE [LARGE SCALE GENOMIC DNA]</scope>
</reference>
<dbReference type="Gene3D" id="1.20.1560.10">
    <property type="entry name" value="ABC transporter type 1, transmembrane domain"/>
    <property type="match status" value="2"/>
</dbReference>
<dbReference type="InterPro" id="IPR017871">
    <property type="entry name" value="ABC_transporter-like_CS"/>
</dbReference>
<dbReference type="GO" id="GO:0055085">
    <property type="term" value="P:transmembrane transport"/>
    <property type="evidence" value="ECO:0007669"/>
    <property type="project" value="UniProtKB-ARBA"/>
</dbReference>
<evidence type="ECO:0000313" key="16">
    <source>
        <dbReference type="Proteomes" id="UP001497457"/>
    </source>
</evidence>
<dbReference type="CDD" id="cd03244">
    <property type="entry name" value="ABCC_MRP_domain2"/>
    <property type="match status" value="1"/>
</dbReference>
<dbReference type="PANTHER" id="PTHR24223">
    <property type="entry name" value="ATP-BINDING CASSETTE SUB-FAMILY C"/>
    <property type="match status" value="1"/>
</dbReference>
<evidence type="ECO:0000256" key="1">
    <source>
        <dbReference type="ARBA" id="ARBA00004141"/>
    </source>
</evidence>
<keyword evidence="4 12" id="KW-0812">Transmembrane</keyword>
<dbReference type="InterPro" id="IPR011527">
    <property type="entry name" value="ABC1_TM_dom"/>
</dbReference>
<evidence type="ECO:0000256" key="6">
    <source>
        <dbReference type="ARBA" id="ARBA00022741"/>
    </source>
</evidence>
<keyword evidence="10 12" id="KW-0472">Membrane</keyword>
<dbReference type="InterPro" id="IPR050173">
    <property type="entry name" value="ABC_transporter_C-like"/>
</dbReference>
<comment type="similarity">
    <text evidence="2">Belongs to the ABC transporter superfamily. ABCC family. Conjugate transporter (TC 3.A.1.208) subfamily.</text>
</comment>
<keyword evidence="8" id="KW-1278">Translocase</keyword>
<dbReference type="Pfam" id="PF00005">
    <property type="entry name" value="ABC_tran"/>
    <property type="match status" value="2"/>
</dbReference>
<name>A0ABC8XR25_9POAL</name>
<comment type="subcellular location">
    <subcellularLocation>
        <location evidence="1">Membrane</location>
        <topology evidence="1">Multi-pass membrane protein</topology>
    </subcellularLocation>
</comment>
<evidence type="ECO:0000256" key="4">
    <source>
        <dbReference type="ARBA" id="ARBA00022692"/>
    </source>
</evidence>
<dbReference type="FunFam" id="1.20.1560.10:FF:000003">
    <property type="entry name" value="ABC transporter C family member 10"/>
    <property type="match status" value="1"/>
</dbReference>
<dbReference type="FunFam" id="1.20.1560.10:FF:000002">
    <property type="entry name" value="ABC transporter C family member 5"/>
    <property type="match status" value="1"/>
</dbReference>
<evidence type="ECO:0000256" key="3">
    <source>
        <dbReference type="ARBA" id="ARBA00022448"/>
    </source>
</evidence>
<keyword evidence="7" id="KW-0067">ATP-binding</keyword>
<dbReference type="Proteomes" id="UP001497457">
    <property type="component" value="Chromosome 15b"/>
</dbReference>
<dbReference type="CDD" id="cd18579">
    <property type="entry name" value="ABC_6TM_ABCC_D1"/>
    <property type="match status" value="1"/>
</dbReference>
<feature type="transmembrane region" description="Helical" evidence="12">
    <location>
        <begin position="34"/>
        <end position="56"/>
    </location>
</feature>
<sequence length="1045" mass="115746">MNYLMVDANTVGEFPFWFHRIWTTGLQLGIALTVLYDAVGSASIASVFVIVLTVLVNGPLVKYQQNCHNKLTKAQDLRLKVMSESLVNMKILKLYAWELHFKGVIERLRELELKWLSAFQLGKAYTSVFFWASPALVSAVTFIACYFLGVPLDPSNVFTFVAAQRLVQDPINHIPNVIGSVIQARAAFSRISEFLGAPELPKGQIWMEYCAPNQYPIVIKSGCFSWDSSENSNLSSINLEVKEGTKVAICGEVGSGKSTLLAAILGEVLRTKGMINVCGKIAYVSQNAWIQSGSLQDNILFGSAMDEPRYKETLQQCSLVYDLESLPFGDLTHIGERGVNLSGGQKQRVQLARALYCDADIYLLDDPFSSVDTHTATSLFNEYVMGALSDKTVLLVTHQVEFLHAFDSVLLMSHGQIMHAASYQELLIASKEFLDLVNAHKGTTDYPNGNTIAYNENMRRIIRETGVIQHRGNDGFDQLIRKEEREIGDIGLKPYLVYLGQNKGYIYATLVAVTNTFFTCAQVSQNSWLAANIQNPNVSTLNLVLVYIAIGSGSIIFLLFRALLAVDLNIKSSRSLFFQLLSALFHAPMSFYHATPLGRILSRVSSDLGIIDLDVPLTFSFSISATLNACINLGVLCFFTWQVLFVAAPVIFMSVRLQRYYLASSKQLMRINGTTKSLVANYLGESISGAVTIRAFKQENRFFTKMLELIDNNASPSFHCFAATEWLTQRLEIMSATILSSSAFIFTLLPLGTFSSGVVGMVLSYGLSLNMLFIFSIQNQCSLANQIISVERLSQYMHIASEAPSMVEDNQLPANWPSIQYNQEASPVLHGITCTIEGGEKIGIVGRTGSGKTTLINAIFRLVEPSGGTIIIDGQDITAVGLHDLRSRIGLIPQDPILFHGSIRYNLDPQGYFSDEQILEVLGKCQLVEVVREKQGLDSLVAEGGSNWSMGERQLLCLGRALLRKSRILILDEATASIDNATDVIIQKIIRTEFEDSTVITIAHRIPTVMDCSKILVINDGKMVEYDRPQKLLETEGSLFREHIL</sequence>
<dbReference type="InterPro" id="IPR044746">
    <property type="entry name" value="ABCC_6TM_D1"/>
</dbReference>
<dbReference type="PROSITE" id="PS50929">
    <property type="entry name" value="ABC_TM1F"/>
    <property type="match status" value="2"/>
</dbReference>
<feature type="domain" description="ABC transporter" evidence="13">
    <location>
        <begin position="814"/>
        <end position="1045"/>
    </location>
</feature>
<feature type="domain" description="ABC transporter" evidence="13">
    <location>
        <begin position="213"/>
        <end position="439"/>
    </location>
</feature>
<evidence type="ECO:0000256" key="11">
    <source>
        <dbReference type="ARBA" id="ARBA00057614"/>
    </source>
</evidence>
<dbReference type="InterPro" id="IPR003593">
    <property type="entry name" value="AAA+_ATPase"/>
</dbReference>
<organism evidence="15 16">
    <name type="scientific">Urochloa decumbens</name>
    <dbReference type="NCBI Taxonomy" id="240449"/>
    <lineage>
        <taxon>Eukaryota</taxon>
        <taxon>Viridiplantae</taxon>
        <taxon>Streptophyta</taxon>
        <taxon>Embryophyta</taxon>
        <taxon>Tracheophyta</taxon>
        <taxon>Spermatophyta</taxon>
        <taxon>Magnoliopsida</taxon>
        <taxon>Liliopsida</taxon>
        <taxon>Poales</taxon>
        <taxon>Poaceae</taxon>
        <taxon>PACMAD clade</taxon>
        <taxon>Panicoideae</taxon>
        <taxon>Panicodae</taxon>
        <taxon>Paniceae</taxon>
        <taxon>Melinidinae</taxon>
        <taxon>Urochloa</taxon>
    </lineage>
</organism>
<keyword evidence="16" id="KW-1185">Reference proteome</keyword>
<gene>
    <name evidence="15" type="ORF">URODEC1_LOCUS26883</name>
</gene>
<dbReference type="AlphaFoldDB" id="A0ABC8XR25"/>
<dbReference type="PROSITE" id="PS50893">
    <property type="entry name" value="ABC_TRANSPORTER_2"/>
    <property type="match status" value="2"/>
</dbReference>
<evidence type="ECO:0000256" key="7">
    <source>
        <dbReference type="ARBA" id="ARBA00022840"/>
    </source>
</evidence>
<dbReference type="PANTHER" id="PTHR24223:SF422">
    <property type="entry name" value="OS12G0562700 PROTEIN"/>
    <property type="match status" value="1"/>
</dbReference>
<dbReference type="InterPro" id="IPR027417">
    <property type="entry name" value="P-loop_NTPase"/>
</dbReference>
<proteinExistence type="inferred from homology"/>
<comment type="function">
    <text evidence="11">ABC transporter that may affect phytic acid transport and compartmentalization. May function directly or indirectly in removing phytic acid from the cytosol or in vesicle trafficking. Required for phytic acid accumulation in developing seeds. Phytic acid is the primary storage form of phosphorus in cereal grains and other plant seeds.</text>
</comment>
<dbReference type="InterPro" id="IPR003439">
    <property type="entry name" value="ABC_transporter-like_ATP-bd"/>
</dbReference>
<dbReference type="CDD" id="cd03250">
    <property type="entry name" value="ABCC_MRP_domain1"/>
    <property type="match status" value="1"/>
</dbReference>
<accession>A0ABC8XR25</accession>
<feature type="transmembrane region" description="Helical" evidence="12">
    <location>
        <begin position="631"/>
        <end position="657"/>
    </location>
</feature>
<evidence type="ECO:0000256" key="12">
    <source>
        <dbReference type="SAM" id="Phobius"/>
    </source>
</evidence>
<keyword evidence="3" id="KW-0813">Transport</keyword>
<feature type="transmembrane region" description="Helical" evidence="12">
    <location>
        <begin position="544"/>
        <end position="564"/>
    </location>
</feature>
<keyword evidence="5" id="KW-0677">Repeat</keyword>